<feature type="transmembrane region" description="Helical" evidence="1">
    <location>
        <begin position="12"/>
        <end position="35"/>
    </location>
</feature>
<dbReference type="AlphaFoldDB" id="A0A3A8EVR4"/>
<feature type="transmembrane region" description="Helical" evidence="1">
    <location>
        <begin position="85"/>
        <end position="108"/>
    </location>
</feature>
<feature type="transmembrane region" description="Helical" evidence="1">
    <location>
        <begin position="42"/>
        <end position="65"/>
    </location>
</feature>
<dbReference type="EMBL" id="RAXT01000012">
    <property type="protein sequence ID" value="RKG38268.1"/>
    <property type="molecule type" value="Genomic_DNA"/>
</dbReference>
<keyword evidence="1" id="KW-0812">Transmembrane</keyword>
<name>A0A3A8EVR4_9GAMM</name>
<keyword evidence="3" id="KW-1185">Reference proteome</keyword>
<keyword evidence="1" id="KW-1133">Transmembrane helix</keyword>
<gene>
    <name evidence="2" type="ORF">D7V20_08155</name>
</gene>
<dbReference type="RefSeq" id="WP_120383812.1">
    <property type="nucleotide sequence ID" value="NZ_RAXT01000012.1"/>
</dbReference>
<evidence type="ECO:0000313" key="2">
    <source>
        <dbReference type="EMBL" id="RKG38268.1"/>
    </source>
</evidence>
<reference evidence="2 3" key="1">
    <citation type="submission" date="2018-09" db="EMBL/GenBank/DDBJ databases">
        <title>The draft genome of Acinetobacter spp. strains.</title>
        <authorList>
            <person name="Qin J."/>
            <person name="Feng Y."/>
            <person name="Zong Z."/>
        </authorList>
    </citation>
    <scope>NUCLEOTIDE SEQUENCE [LARGE SCALE GENOMIC DNA]</scope>
    <source>
        <strain evidence="2 3">WCHAc060115</strain>
    </source>
</reference>
<sequence length="113" mass="13089">MLGLELSEVEHWINVYGIIFSILVISLSINFTFFIKDKINRLLLILICTTIITRIINRVFAITYIGLMEQQPLLTFIFKGTDRNIFSGLIPFCISLIALIILIARLIYKRKKI</sequence>
<organism evidence="2 3">
    <name type="scientific">Acinetobacter rongchengensis</name>
    <dbReference type="NCBI Taxonomy" id="2419601"/>
    <lineage>
        <taxon>Bacteria</taxon>
        <taxon>Pseudomonadati</taxon>
        <taxon>Pseudomonadota</taxon>
        <taxon>Gammaproteobacteria</taxon>
        <taxon>Moraxellales</taxon>
        <taxon>Moraxellaceae</taxon>
        <taxon>Acinetobacter</taxon>
    </lineage>
</organism>
<dbReference type="Proteomes" id="UP000280405">
    <property type="component" value="Unassembled WGS sequence"/>
</dbReference>
<proteinExistence type="predicted"/>
<evidence type="ECO:0000313" key="3">
    <source>
        <dbReference type="Proteomes" id="UP000280405"/>
    </source>
</evidence>
<comment type="caution">
    <text evidence="2">The sequence shown here is derived from an EMBL/GenBank/DDBJ whole genome shotgun (WGS) entry which is preliminary data.</text>
</comment>
<protein>
    <submittedName>
        <fullName evidence="2">Uncharacterized protein</fullName>
    </submittedName>
</protein>
<keyword evidence="1" id="KW-0472">Membrane</keyword>
<accession>A0A3A8EVR4</accession>
<evidence type="ECO:0000256" key="1">
    <source>
        <dbReference type="SAM" id="Phobius"/>
    </source>
</evidence>